<dbReference type="GO" id="GO:0005524">
    <property type="term" value="F:ATP binding"/>
    <property type="evidence" value="ECO:0007669"/>
    <property type="project" value="UniProtKB-UniRule"/>
</dbReference>
<comment type="catalytic activity">
    <reaction evidence="12 13">
        <text>GMP + ATP = GDP + ADP</text>
        <dbReference type="Rhea" id="RHEA:20780"/>
        <dbReference type="ChEBI" id="CHEBI:30616"/>
        <dbReference type="ChEBI" id="CHEBI:58115"/>
        <dbReference type="ChEBI" id="CHEBI:58189"/>
        <dbReference type="ChEBI" id="CHEBI:456216"/>
        <dbReference type="EC" id="2.7.4.8"/>
    </reaction>
</comment>
<dbReference type="EC" id="2.7.4.8" evidence="4 13"/>
<dbReference type="STRING" id="574087.Acear_1451"/>
<evidence type="ECO:0000313" key="15">
    <source>
        <dbReference type="EMBL" id="ADL12961.1"/>
    </source>
</evidence>
<evidence type="ECO:0000256" key="12">
    <source>
        <dbReference type="ARBA" id="ARBA00048594"/>
    </source>
</evidence>
<keyword evidence="6 13" id="KW-0963">Cytoplasm</keyword>
<dbReference type="InterPro" id="IPR008145">
    <property type="entry name" value="GK/Ca_channel_bsu"/>
</dbReference>
<evidence type="ECO:0000256" key="8">
    <source>
        <dbReference type="ARBA" id="ARBA00022741"/>
    </source>
</evidence>
<dbReference type="SMART" id="SM00072">
    <property type="entry name" value="GuKc"/>
    <property type="match status" value="1"/>
</dbReference>
<comment type="similarity">
    <text evidence="3 13">Belongs to the guanylate kinase family.</text>
</comment>
<evidence type="ECO:0000313" key="16">
    <source>
        <dbReference type="Proteomes" id="UP000001661"/>
    </source>
</evidence>
<keyword evidence="8 13" id="KW-0547">Nucleotide-binding</keyword>
<feature type="domain" description="Guanylate kinase-like" evidence="14">
    <location>
        <begin position="7"/>
        <end position="185"/>
    </location>
</feature>
<dbReference type="AlphaFoldDB" id="D9QR20"/>
<accession>D9QR20</accession>
<organism evidence="15 16">
    <name type="scientific">Acetohalobium arabaticum (strain ATCC 49924 / DSM 5501 / Z-7288)</name>
    <dbReference type="NCBI Taxonomy" id="574087"/>
    <lineage>
        <taxon>Bacteria</taxon>
        <taxon>Bacillati</taxon>
        <taxon>Bacillota</taxon>
        <taxon>Clostridia</taxon>
        <taxon>Halanaerobiales</taxon>
        <taxon>Halobacteroidaceae</taxon>
        <taxon>Acetohalobium</taxon>
    </lineage>
</organism>
<dbReference type="PROSITE" id="PS00856">
    <property type="entry name" value="GUANYLATE_KINASE_1"/>
    <property type="match status" value="1"/>
</dbReference>
<reference evidence="15 16" key="1">
    <citation type="journal article" date="2010" name="Stand. Genomic Sci.">
        <title>Complete genome sequence of Acetohalobium arabaticum type strain (Z-7288).</title>
        <authorList>
            <person name="Sikorski J."/>
            <person name="Lapidus A."/>
            <person name="Chertkov O."/>
            <person name="Lucas S."/>
            <person name="Copeland A."/>
            <person name="Glavina Del Rio T."/>
            <person name="Nolan M."/>
            <person name="Tice H."/>
            <person name="Cheng J.F."/>
            <person name="Han C."/>
            <person name="Brambilla E."/>
            <person name="Pitluck S."/>
            <person name="Liolios K."/>
            <person name="Ivanova N."/>
            <person name="Mavromatis K."/>
            <person name="Mikhailova N."/>
            <person name="Pati A."/>
            <person name="Bruce D."/>
            <person name="Detter C."/>
            <person name="Tapia R."/>
            <person name="Goodwin L."/>
            <person name="Chen A."/>
            <person name="Palaniappan K."/>
            <person name="Land M."/>
            <person name="Hauser L."/>
            <person name="Chang Y.J."/>
            <person name="Jeffries C.D."/>
            <person name="Rohde M."/>
            <person name="Goker M."/>
            <person name="Spring S."/>
            <person name="Woyke T."/>
            <person name="Bristow J."/>
            <person name="Eisen J.A."/>
            <person name="Markowitz V."/>
            <person name="Hugenholtz P."/>
            <person name="Kyrpides N.C."/>
            <person name="Klenk H.P."/>
        </authorList>
    </citation>
    <scope>NUCLEOTIDE SEQUENCE [LARGE SCALE GENOMIC DNA]</scope>
    <source>
        <strain evidence="16">ATCC 49924 / DSM 5501 / Z-7288</strain>
    </source>
</reference>
<keyword evidence="16" id="KW-1185">Reference proteome</keyword>
<dbReference type="FunFam" id="3.30.63.10:FF:000002">
    <property type="entry name" value="Guanylate kinase 1"/>
    <property type="match status" value="1"/>
</dbReference>
<evidence type="ECO:0000256" key="1">
    <source>
        <dbReference type="ARBA" id="ARBA00003531"/>
    </source>
</evidence>
<dbReference type="GO" id="GO:0004385">
    <property type="term" value="F:GMP kinase activity"/>
    <property type="evidence" value="ECO:0007669"/>
    <property type="project" value="UniProtKB-UniRule"/>
</dbReference>
<proteinExistence type="inferred from homology"/>
<evidence type="ECO:0000259" key="14">
    <source>
        <dbReference type="PROSITE" id="PS50052"/>
    </source>
</evidence>
<dbReference type="CDD" id="cd00071">
    <property type="entry name" value="GMPK"/>
    <property type="match status" value="1"/>
</dbReference>
<dbReference type="InterPro" id="IPR027417">
    <property type="entry name" value="P-loop_NTPase"/>
</dbReference>
<dbReference type="eggNOG" id="COG0194">
    <property type="taxonomic scope" value="Bacteria"/>
</dbReference>
<dbReference type="RefSeq" id="WP_013278406.1">
    <property type="nucleotide sequence ID" value="NC_014378.1"/>
</dbReference>
<dbReference type="GO" id="GO:0005829">
    <property type="term" value="C:cytosol"/>
    <property type="evidence" value="ECO:0007669"/>
    <property type="project" value="TreeGrafter"/>
</dbReference>
<keyword evidence="10 13" id="KW-0067">ATP-binding</keyword>
<dbReference type="KEGG" id="aar:Acear_1451"/>
<dbReference type="Gene3D" id="3.40.50.300">
    <property type="entry name" value="P-loop containing nucleotide triphosphate hydrolases"/>
    <property type="match status" value="1"/>
</dbReference>
<evidence type="ECO:0000256" key="13">
    <source>
        <dbReference type="HAMAP-Rule" id="MF_00328"/>
    </source>
</evidence>
<dbReference type="Pfam" id="PF00625">
    <property type="entry name" value="Guanylate_kin"/>
    <property type="match status" value="1"/>
</dbReference>
<evidence type="ECO:0000256" key="5">
    <source>
        <dbReference type="ARBA" id="ARBA00016296"/>
    </source>
</evidence>
<dbReference type="FunFam" id="3.40.50.300:FF:000855">
    <property type="entry name" value="Guanylate kinase"/>
    <property type="match status" value="1"/>
</dbReference>
<dbReference type="InterPro" id="IPR008144">
    <property type="entry name" value="Guanylate_kin-like_dom"/>
</dbReference>
<dbReference type="PANTHER" id="PTHR23117:SF13">
    <property type="entry name" value="GUANYLATE KINASE"/>
    <property type="match status" value="1"/>
</dbReference>
<dbReference type="InterPro" id="IPR017665">
    <property type="entry name" value="Guanylate_kinase"/>
</dbReference>
<dbReference type="HOGENOM" id="CLU_001715_1_2_9"/>
<dbReference type="EMBL" id="CP002105">
    <property type="protein sequence ID" value="ADL12961.1"/>
    <property type="molecule type" value="Genomic_DNA"/>
</dbReference>
<dbReference type="SUPFAM" id="SSF52540">
    <property type="entry name" value="P-loop containing nucleoside triphosphate hydrolases"/>
    <property type="match status" value="1"/>
</dbReference>
<dbReference type="Proteomes" id="UP000001661">
    <property type="component" value="Chromosome"/>
</dbReference>
<dbReference type="NCBIfam" id="TIGR03263">
    <property type="entry name" value="guanyl_kin"/>
    <property type="match status" value="1"/>
</dbReference>
<feature type="binding site" evidence="13">
    <location>
        <begin position="14"/>
        <end position="21"/>
    </location>
    <ligand>
        <name>ATP</name>
        <dbReference type="ChEBI" id="CHEBI:30616"/>
    </ligand>
</feature>
<evidence type="ECO:0000256" key="6">
    <source>
        <dbReference type="ARBA" id="ARBA00022490"/>
    </source>
</evidence>
<dbReference type="PROSITE" id="PS50052">
    <property type="entry name" value="GUANYLATE_KINASE_2"/>
    <property type="match status" value="1"/>
</dbReference>
<comment type="function">
    <text evidence="1 13">Essential for recycling GMP and indirectly, cGMP.</text>
</comment>
<dbReference type="Gene3D" id="3.30.63.10">
    <property type="entry name" value="Guanylate Kinase phosphate binding domain"/>
    <property type="match status" value="1"/>
</dbReference>
<dbReference type="PANTHER" id="PTHR23117">
    <property type="entry name" value="GUANYLATE KINASE-RELATED"/>
    <property type="match status" value="1"/>
</dbReference>
<evidence type="ECO:0000256" key="9">
    <source>
        <dbReference type="ARBA" id="ARBA00022777"/>
    </source>
</evidence>
<evidence type="ECO:0000256" key="2">
    <source>
        <dbReference type="ARBA" id="ARBA00004496"/>
    </source>
</evidence>
<keyword evidence="9 13" id="KW-0418">Kinase</keyword>
<gene>
    <name evidence="13" type="primary">gmk</name>
    <name evidence="15" type="ordered locus">Acear_1451</name>
</gene>
<dbReference type="HAMAP" id="MF_00328">
    <property type="entry name" value="Guanylate_kinase"/>
    <property type="match status" value="1"/>
</dbReference>
<evidence type="ECO:0000256" key="7">
    <source>
        <dbReference type="ARBA" id="ARBA00022679"/>
    </source>
</evidence>
<dbReference type="InterPro" id="IPR020590">
    <property type="entry name" value="Guanylate_kinase_CS"/>
</dbReference>
<keyword evidence="7 13" id="KW-0808">Transferase</keyword>
<evidence type="ECO:0000256" key="4">
    <source>
        <dbReference type="ARBA" id="ARBA00012961"/>
    </source>
</evidence>
<sequence length="192" mass="21734">MLKSEEGKLIILSGPSAVGKGTVITALMDEYQDISYSVSVTTRQPRVDEEDGVDYFFVSETEFKEMIDNDEFIEWAKVHENYYGTPKKCVEDTLASGQDVILEIDIQGAAQVKKSYQQGVFIFLAPPSLEELEARIQKRGTDSQKAIEVRMENATEEMERAENYDYIVVNDEVEEAVEKVKSVIIAERCKVD</sequence>
<name>D9QR20_ACEAZ</name>
<dbReference type="OrthoDB" id="9808150at2"/>
<evidence type="ECO:0000256" key="10">
    <source>
        <dbReference type="ARBA" id="ARBA00022840"/>
    </source>
</evidence>
<evidence type="ECO:0000256" key="11">
    <source>
        <dbReference type="ARBA" id="ARBA00030128"/>
    </source>
</evidence>
<evidence type="ECO:0000256" key="3">
    <source>
        <dbReference type="ARBA" id="ARBA00005790"/>
    </source>
</evidence>
<protein>
    <recommendedName>
        <fullName evidence="5 13">Guanylate kinase</fullName>
        <ecNumber evidence="4 13">2.7.4.8</ecNumber>
    </recommendedName>
    <alternativeName>
        <fullName evidence="11 13">GMP kinase</fullName>
    </alternativeName>
</protein>
<comment type="subcellular location">
    <subcellularLocation>
        <location evidence="2 13">Cytoplasm</location>
    </subcellularLocation>
</comment>